<keyword evidence="3" id="KW-1185">Reference proteome</keyword>
<dbReference type="EMBL" id="JAGHKP010000004">
    <property type="protein sequence ID" value="MBO9154926.1"/>
    <property type="molecule type" value="Genomic_DNA"/>
</dbReference>
<dbReference type="InterPro" id="IPR035093">
    <property type="entry name" value="RelE/ParE_toxin_dom_sf"/>
</dbReference>
<dbReference type="Pfam" id="PF05016">
    <property type="entry name" value="ParE_toxin"/>
    <property type="match status" value="1"/>
</dbReference>
<accession>A0ABS3YJS2</accession>
<sequence>MVTVWTPKASVELNKAFKYINQDSPANARKVISTILDIADKIALQPEMFPVDKYKKNNDGTWRAFEKYRYRISYHITKDVIHIIRMRHTSQSPLHY</sequence>
<comment type="caution">
    <text evidence="2">The sequence shown here is derived from an EMBL/GenBank/DDBJ whole genome shotgun (WGS) entry which is preliminary data.</text>
</comment>
<protein>
    <submittedName>
        <fullName evidence="2">Type II toxin-antitoxin system RelE/ParE family toxin</fullName>
    </submittedName>
</protein>
<organism evidence="2 3">
    <name type="scientific">Chitinophaga chungangae</name>
    <dbReference type="NCBI Taxonomy" id="2821488"/>
    <lineage>
        <taxon>Bacteria</taxon>
        <taxon>Pseudomonadati</taxon>
        <taxon>Bacteroidota</taxon>
        <taxon>Chitinophagia</taxon>
        <taxon>Chitinophagales</taxon>
        <taxon>Chitinophagaceae</taxon>
        <taxon>Chitinophaga</taxon>
    </lineage>
</organism>
<evidence type="ECO:0000313" key="2">
    <source>
        <dbReference type="EMBL" id="MBO9154926.1"/>
    </source>
</evidence>
<dbReference type="RefSeq" id="WP_209148037.1">
    <property type="nucleotide sequence ID" value="NZ_JAGHKP010000004.1"/>
</dbReference>
<evidence type="ECO:0000313" key="3">
    <source>
        <dbReference type="Proteomes" id="UP000679126"/>
    </source>
</evidence>
<gene>
    <name evidence="2" type="ORF">J7I43_22040</name>
</gene>
<dbReference type="InterPro" id="IPR007712">
    <property type="entry name" value="RelE/ParE_toxin"/>
</dbReference>
<name>A0ABS3YJS2_9BACT</name>
<proteinExistence type="predicted"/>
<dbReference type="Proteomes" id="UP000679126">
    <property type="component" value="Unassembled WGS sequence"/>
</dbReference>
<reference evidence="3" key="1">
    <citation type="submission" date="2021-03" db="EMBL/GenBank/DDBJ databases">
        <title>Assistant Professor.</title>
        <authorList>
            <person name="Huq M.A."/>
        </authorList>
    </citation>
    <scope>NUCLEOTIDE SEQUENCE [LARGE SCALE GENOMIC DNA]</scope>
    <source>
        <strain evidence="3">MAH-28</strain>
    </source>
</reference>
<evidence type="ECO:0000256" key="1">
    <source>
        <dbReference type="ARBA" id="ARBA00022649"/>
    </source>
</evidence>
<keyword evidence="1" id="KW-1277">Toxin-antitoxin system</keyword>
<dbReference type="SUPFAM" id="SSF143011">
    <property type="entry name" value="RelE-like"/>
    <property type="match status" value="1"/>
</dbReference>
<dbReference type="Gene3D" id="3.30.2310.20">
    <property type="entry name" value="RelE-like"/>
    <property type="match status" value="1"/>
</dbReference>